<dbReference type="PANTHER" id="PTHR43679">
    <property type="entry name" value="OCTANOYLTRANSFERASE LIPM-RELATED"/>
    <property type="match status" value="1"/>
</dbReference>
<proteinExistence type="predicted"/>
<dbReference type="InterPro" id="IPR004143">
    <property type="entry name" value="BPL_LPL_catalytic"/>
</dbReference>
<dbReference type="InterPro" id="IPR045864">
    <property type="entry name" value="aa-tRNA-synth_II/BPL/LPL"/>
</dbReference>
<dbReference type="EMBL" id="BART01000018">
    <property type="protein sequence ID" value="GAG61387.1"/>
    <property type="molecule type" value="Genomic_DNA"/>
</dbReference>
<dbReference type="Gene3D" id="3.30.930.10">
    <property type="entry name" value="Bira Bifunctional Protein, Domain 2"/>
    <property type="match status" value="1"/>
</dbReference>
<dbReference type="CDD" id="cd16443">
    <property type="entry name" value="LplA"/>
    <property type="match status" value="1"/>
</dbReference>
<dbReference type="SUPFAM" id="SSF55681">
    <property type="entry name" value="Class II aaRS and biotin synthetases"/>
    <property type="match status" value="1"/>
</dbReference>
<name>X0ZTP9_9ZZZZ</name>
<organism evidence="3">
    <name type="scientific">marine sediment metagenome</name>
    <dbReference type="NCBI Taxonomy" id="412755"/>
    <lineage>
        <taxon>unclassified sequences</taxon>
        <taxon>metagenomes</taxon>
        <taxon>ecological metagenomes</taxon>
    </lineage>
</organism>
<protein>
    <recommendedName>
        <fullName evidence="2">BPL/LPL catalytic domain-containing protein</fullName>
    </recommendedName>
</protein>
<dbReference type="AlphaFoldDB" id="X0ZTP9"/>
<dbReference type="PROSITE" id="PS51733">
    <property type="entry name" value="BPL_LPL_CATALYTIC"/>
    <property type="match status" value="1"/>
</dbReference>
<sequence>MEWRLIKDNYHTGFMNMAIDEAIMIANLEGLVPPTIRFYQWSPPAVSLGYFQNLKKEIDVDACKNMGIDIVRRPTGGKAVLHDKELTYSFVIRERHPLVNDSILETYKKISGGMIRGLSYLGIKAELVPLREKLKSDSSPKGEKSEIRHSDFKSICFSVPSQYEVKVEGKKIVGSAQVRKREIVLQHGSLLIELEKDKLFSVFNFPSVQIRERLKTRFNATSLEEILKKKIKFSELSEILPRGFEEEFGVRLVEGKLTEQEEKISKDLLENKYSTYEWNYERKNNQLDSQKKE</sequence>
<accession>X0ZTP9</accession>
<dbReference type="Pfam" id="PF21948">
    <property type="entry name" value="LplA-B_cat"/>
    <property type="match status" value="1"/>
</dbReference>
<feature type="coiled-coil region" evidence="1">
    <location>
        <begin position="266"/>
        <end position="293"/>
    </location>
</feature>
<dbReference type="InterPro" id="IPR050664">
    <property type="entry name" value="Octanoyltrans_LipM/LipL"/>
</dbReference>
<reference evidence="3" key="1">
    <citation type="journal article" date="2014" name="Front. Microbiol.">
        <title>High frequency of phylogenetically diverse reductive dehalogenase-homologous genes in deep subseafloor sedimentary metagenomes.</title>
        <authorList>
            <person name="Kawai M."/>
            <person name="Futagami T."/>
            <person name="Toyoda A."/>
            <person name="Takaki Y."/>
            <person name="Nishi S."/>
            <person name="Hori S."/>
            <person name="Arai W."/>
            <person name="Tsubouchi T."/>
            <person name="Morono Y."/>
            <person name="Uchiyama I."/>
            <person name="Ito T."/>
            <person name="Fujiyama A."/>
            <person name="Inagaki F."/>
            <person name="Takami H."/>
        </authorList>
    </citation>
    <scope>NUCLEOTIDE SEQUENCE</scope>
    <source>
        <strain evidence="3">Expedition CK06-06</strain>
    </source>
</reference>
<dbReference type="PANTHER" id="PTHR43679:SF2">
    <property type="entry name" value="OCTANOYL-[GCVH]:PROTEIN N-OCTANOYLTRANSFERASE"/>
    <property type="match status" value="1"/>
</dbReference>
<evidence type="ECO:0000256" key="1">
    <source>
        <dbReference type="SAM" id="Coils"/>
    </source>
</evidence>
<feature type="domain" description="BPL/LPL catalytic" evidence="2">
    <location>
        <begin position="30"/>
        <end position="252"/>
    </location>
</feature>
<evidence type="ECO:0000313" key="3">
    <source>
        <dbReference type="EMBL" id="GAG61387.1"/>
    </source>
</evidence>
<gene>
    <name evidence="3" type="ORF">S01H4_00163</name>
</gene>
<keyword evidence="1" id="KW-0175">Coiled coil</keyword>
<comment type="caution">
    <text evidence="3">The sequence shown here is derived from an EMBL/GenBank/DDBJ whole genome shotgun (WGS) entry which is preliminary data.</text>
</comment>
<evidence type="ECO:0000259" key="2">
    <source>
        <dbReference type="PROSITE" id="PS51733"/>
    </source>
</evidence>